<evidence type="ECO:0000259" key="3">
    <source>
        <dbReference type="PROSITE" id="PS50089"/>
    </source>
</evidence>
<dbReference type="InterPro" id="IPR001841">
    <property type="entry name" value="Znf_RING"/>
</dbReference>
<evidence type="ECO:0000313" key="5">
    <source>
        <dbReference type="EMBL" id="KAL2816104.1"/>
    </source>
</evidence>
<proteinExistence type="predicted"/>
<keyword evidence="1" id="KW-0862">Zinc</keyword>
<feature type="region of interest" description="Disordered" evidence="2">
    <location>
        <begin position="1"/>
        <end position="99"/>
    </location>
</feature>
<evidence type="ECO:0000313" key="6">
    <source>
        <dbReference type="Proteomes" id="UP001610334"/>
    </source>
</evidence>
<feature type="compositionally biased region" description="Low complexity" evidence="2">
    <location>
        <begin position="1"/>
        <end position="19"/>
    </location>
</feature>
<feature type="compositionally biased region" description="Basic and acidic residues" evidence="2">
    <location>
        <begin position="72"/>
        <end position="83"/>
    </location>
</feature>
<dbReference type="PROSITE" id="PS50966">
    <property type="entry name" value="ZF_SWIM"/>
    <property type="match status" value="1"/>
</dbReference>
<dbReference type="PANTHER" id="PTHR21540">
    <property type="entry name" value="RING FINGER AND SWIM DOMAIN-CONTAINING PROTEIN 2"/>
    <property type="match status" value="1"/>
</dbReference>
<protein>
    <submittedName>
        <fullName evidence="5">Uncharacterized protein</fullName>
    </submittedName>
</protein>
<sequence>MHRAITSPAAAPSSLSILASKRKRAAKEESIPVPATSSRMRRKTSSAANVNQTYSHDEPFIPSPCKKVRRSKDKEAGEPASERRARRYRSSPPKSFQERLERAVTQRMFVVGETVAGTAEAPEMTFDIVGTTGNLYKTSIGKEPTCSCPDGAKGNQCKHICYVLVKVLKAPAHLQYQLAFLSSELCEIYRNSPLRHVKKIAEEPEKDGKRKPVEGDCPICFMEFEPSKESIIWCRAACGNNVHATCFQKWAATQNSQGVRCVYCRTPWQVEDANGRVEIDLEQLRTQGQIGVDGYINVASQMGLSGERDYSTYYRPWLRRQFSRSGLHNEYASYYDEDGRY</sequence>
<comment type="caution">
    <text evidence="5">The sequence shown here is derived from an EMBL/GenBank/DDBJ whole genome shotgun (WGS) entry which is preliminary data.</text>
</comment>
<dbReference type="PROSITE" id="PS50089">
    <property type="entry name" value="ZF_RING_2"/>
    <property type="match status" value="1"/>
</dbReference>
<keyword evidence="1" id="KW-0863">Zinc-finger</keyword>
<gene>
    <name evidence="5" type="ORF">BJX63DRAFT_388270</name>
</gene>
<dbReference type="SUPFAM" id="SSF57850">
    <property type="entry name" value="RING/U-box"/>
    <property type="match status" value="1"/>
</dbReference>
<dbReference type="PANTHER" id="PTHR21540:SF0">
    <property type="entry name" value="PHD FAMILY PROTEIN"/>
    <property type="match status" value="1"/>
</dbReference>
<dbReference type="Pfam" id="PF04434">
    <property type="entry name" value="SWIM"/>
    <property type="match status" value="1"/>
</dbReference>
<dbReference type="CDD" id="cd16494">
    <property type="entry name" value="RING-CH-C4HC3_ZSWM2"/>
    <property type="match status" value="1"/>
</dbReference>
<keyword evidence="6" id="KW-1185">Reference proteome</keyword>
<dbReference type="InterPro" id="IPR013083">
    <property type="entry name" value="Znf_RING/FYVE/PHD"/>
</dbReference>
<feature type="domain" description="SWIM-type" evidence="4">
    <location>
        <begin position="136"/>
        <end position="168"/>
    </location>
</feature>
<dbReference type="InterPro" id="IPR007527">
    <property type="entry name" value="Znf_SWIM"/>
</dbReference>
<dbReference type="Pfam" id="PF13639">
    <property type="entry name" value="zf-RING_2"/>
    <property type="match status" value="1"/>
</dbReference>
<evidence type="ECO:0000259" key="4">
    <source>
        <dbReference type="PROSITE" id="PS50966"/>
    </source>
</evidence>
<keyword evidence="1" id="KW-0479">Metal-binding</keyword>
<feature type="compositionally biased region" description="Polar residues" evidence="2">
    <location>
        <begin position="45"/>
        <end position="54"/>
    </location>
</feature>
<name>A0ABR4HLR2_9EURO</name>
<evidence type="ECO:0000256" key="1">
    <source>
        <dbReference type="PROSITE-ProRule" id="PRU00175"/>
    </source>
</evidence>
<dbReference type="Proteomes" id="UP001610334">
    <property type="component" value="Unassembled WGS sequence"/>
</dbReference>
<organism evidence="5 6">
    <name type="scientific">Aspergillus granulosus</name>
    <dbReference type="NCBI Taxonomy" id="176169"/>
    <lineage>
        <taxon>Eukaryota</taxon>
        <taxon>Fungi</taxon>
        <taxon>Dikarya</taxon>
        <taxon>Ascomycota</taxon>
        <taxon>Pezizomycotina</taxon>
        <taxon>Eurotiomycetes</taxon>
        <taxon>Eurotiomycetidae</taxon>
        <taxon>Eurotiales</taxon>
        <taxon>Aspergillaceae</taxon>
        <taxon>Aspergillus</taxon>
        <taxon>Aspergillus subgen. Nidulantes</taxon>
    </lineage>
</organism>
<dbReference type="Gene3D" id="3.30.40.10">
    <property type="entry name" value="Zinc/RING finger domain, C3HC4 (zinc finger)"/>
    <property type="match status" value="1"/>
</dbReference>
<dbReference type="InterPro" id="IPR039903">
    <property type="entry name" value="Zswim2"/>
</dbReference>
<accession>A0ABR4HLR2</accession>
<feature type="domain" description="RING-type" evidence="3">
    <location>
        <begin position="217"/>
        <end position="265"/>
    </location>
</feature>
<dbReference type="EMBL" id="JBFXLT010000024">
    <property type="protein sequence ID" value="KAL2816104.1"/>
    <property type="molecule type" value="Genomic_DNA"/>
</dbReference>
<reference evidence="5 6" key="1">
    <citation type="submission" date="2024-07" db="EMBL/GenBank/DDBJ databases">
        <title>Section-level genome sequencing and comparative genomics of Aspergillus sections Usti and Cavernicolus.</title>
        <authorList>
            <consortium name="Lawrence Berkeley National Laboratory"/>
            <person name="Nybo J.L."/>
            <person name="Vesth T.C."/>
            <person name="Theobald S."/>
            <person name="Frisvad J.C."/>
            <person name="Larsen T.O."/>
            <person name="Kjaerboelling I."/>
            <person name="Rothschild-Mancinelli K."/>
            <person name="Lyhne E.K."/>
            <person name="Kogle M.E."/>
            <person name="Barry K."/>
            <person name="Clum A."/>
            <person name="Na H."/>
            <person name="Ledsgaard L."/>
            <person name="Lin J."/>
            <person name="Lipzen A."/>
            <person name="Kuo A."/>
            <person name="Riley R."/>
            <person name="Mondo S."/>
            <person name="Labutti K."/>
            <person name="Haridas S."/>
            <person name="Pangalinan J."/>
            <person name="Salamov A.A."/>
            <person name="Simmons B.A."/>
            <person name="Magnuson J.K."/>
            <person name="Chen J."/>
            <person name="Drula E."/>
            <person name="Henrissat B."/>
            <person name="Wiebenga A."/>
            <person name="Lubbers R.J."/>
            <person name="Gomes A.C."/>
            <person name="Makela M.R."/>
            <person name="Stajich J."/>
            <person name="Grigoriev I.V."/>
            <person name="Mortensen U.H."/>
            <person name="De Vries R.P."/>
            <person name="Baker S.E."/>
            <person name="Andersen M.R."/>
        </authorList>
    </citation>
    <scope>NUCLEOTIDE SEQUENCE [LARGE SCALE GENOMIC DNA]</scope>
    <source>
        <strain evidence="5 6">CBS 588.65</strain>
    </source>
</reference>
<evidence type="ECO:0000256" key="2">
    <source>
        <dbReference type="SAM" id="MobiDB-lite"/>
    </source>
</evidence>